<dbReference type="PROSITE" id="PS50245">
    <property type="entry name" value="CAP_GLY_2"/>
    <property type="match status" value="1"/>
</dbReference>
<feature type="domain" description="CAP-Gly" evidence="3">
    <location>
        <begin position="251"/>
        <end position="293"/>
    </location>
</feature>
<sequence>MTISIQEAYNTLGLTRGATQDDVKKAYRKLALQFHPDKNPDPAATARFQLLSAAYKRVDDHLKRGGNESFQDYFDDFDEFDEDLDFNDDLGMPSMEEMLFMFDMLFGPPQATRRSSGHGKRKKGNGGVRVNVRRKGGKRRTPHESPGFPSYVDHEFMDMFAHGMVFGDPDSELSNLEDEFMSLASFVARSGMNFDSIFSMKAKTTGKCTLLRQDEPKSQCAGPEKANMPAPTVGSKVYIHGKHTGIVKFTGHVHYAKGEFVGVALSSPVGKNDGAIKGVRYFECPPSHGLRIASTIDHN</sequence>
<dbReference type="PROSITE" id="PS00845">
    <property type="entry name" value="CAP_GLY_1"/>
    <property type="match status" value="1"/>
</dbReference>
<dbReference type="InterPro" id="IPR001623">
    <property type="entry name" value="DnaJ_domain"/>
</dbReference>
<dbReference type="Pfam" id="PF01302">
    <property type="entry name" value="CAP_GLY"/>
    <property type="match status" value="1"/>
</dbReference>
<dbReference type="CDD" id="cd06257">
    <property type="entry name" value="DnaJ"/>
    <property type="match status" value="1"/>
</dbReference>
<feature type="compositionally biased region" description="Basic residues" evidence="1">
    <location>
        <begin position="131"/>
        <end position="141"/>
    </location>
</feature>
<dbReference type="AlphaFoldDB" id="W2ZFI5"/>
<evidence type="ECO:0008006" key="6">
    <source>
        <dbReference type="Google" id="ProtNLM"/>
    </source>
</evidence>
<dbReference type="SMART" id="SM00271">
    <property type="entry name" value="DnaJ"/>
    <property type="match status" value="1"/>
</dbReference>
<dbReference type="PANTHER" id="PTHR43908">
    <property type="entry name" value="AT29763P-RELATED"/>
    <property type="match status" value="1"/>
</dbReference>
<dbReference type="OrthoDB" id="2130750at2759"/>
<dbReference type="PROSITE" id="PS50076">
    <property type="entry name" value="DNAJ_2"/>
    <property type="match status" value="1"/>
</dbReference>
<dbReference type="GO" id="GO:0005789">
    <property type="term" value="C:endoplasmic reticulum membrane"/>
    <property type="evidence" value="ECO:0007669"/>
    <property type="project" value="TreeGrafter"/>
</dbReference>
<dbReference type="SUPFAM" id="SSF46565">
    <property type="entry name" value="Chaperone J-domain"/>
    <property type="match status" value="1"/>
</dbReference>
<evidence type="ECO:0000256" key="1">
    <source>
        <dbReference type="SAM" id="MobiDB-lite"/>
    </source>
</evidence>
<evidence type="ECO:0000259" key="2">
    <source>
        <dbReference type="PROSITE" id="PS50076"/>
    </source>
</evidence>
<comment type="caution">
    <text evidence="4">The sequence shown here is derived from an EMBL/GenBank/DDBJ whole genome shotgun (WGS) entry which is preliminary data.</text>
</comment>
<dbReference type="EMBL" id="ANIY01001598">
    <property type="protein sequence ID" value="ETP46117.1"/>
    <property type="molecule type" value="Genomic_DNA"/>
</dbReference>
<dbReference type="Gene3D" id="1.10.287.110">
    <property type="entry name" value="DnaJ domain"/>
    <property type="match status" value="1"/>
</dbReference>
<feature type="domain" description="J" evidence="2">
    <location>
        <begin position="7"/>
        <end position="78"/>
    </location>
</feature>
<dbReference type="GO" id="GO:0030544">
    <property type="term" value="F:Hsp70 protein binding"/>
    <property type="evidence" value="ECO:0007669"/>
    <property type="project" value="TreeGrafter"/>
</dbReference>
<gene>
    <name evidence="4" type="ORF">F442_07591</name>
</gene>
<evidence type="ECO:0000259" key="3">
    <source>
        <dbReference type="PROSITE" id="PS50245"/>
    </source>
</evidence>
<dbReference type="Pfam" id="PF00226">
    <property type="entry name" value="DnaJ"/>
    <property type="match status" value="1"/>
</dbReference>
<evidence type="ECO:0000313" key="4">
    <source>
        <dbReference type="EMBL" id="ETP46117.1"/>
    </source>
</evidence>
<dbReference type="PRINTS" id="PR00625">
    <property type="entry name" value="JDOMAIN"/>
</dbReference>
<dbReference type="InterPro" id="IPR000938">
    <property type="entry name" value="CAP-Gly_domain"/>
</dbReference>
<feature type="compositionally biased region" description="Basic residues" evidence="1">
    <location>
        <begin position="115"/>
        <end position="124"/>
    </location>
</feature>
<proteinExistence type="predicted"/>
<protein>
    <recommendedName>
        <fullName evidence="6">J domain-containing protein</fullName>
    </recommendedName>
</protein>
<organism evidence="4 5">
    <name type="scientific">Phytophthora nicotianae P10297</name>
    <dbReference type="NCBI Taxonomy" id="1317064"/>
    <lineage>
        <taxon>Eukaryota</taxon>
        <taxon>Sar</taxon>
        <taxon>Stramenopiles</taxon>
        <taxon>Oomycota</taxon>
        <taxon>Peronosporomycetes</taxon>
        <taxon>Peronosporales</taxon>
        <taxon>Peronosporaceae</taxon>
        <taxon>Phytophthora</taxon>
    </lineage>
</organism>
<dbReference type="Gene3D" id="2.30.30.190">
    <property type="entry name" value="CAP Gly-rich-like domain"/>
    <property type="match status" value="1"/>
</dbReference>
<dbReference type="InterPro" id="IPR036859">
    <property type="entry name" value="CAP-Gly_dom_sf"/>
</dbReference>
<accession>W2ZFI5</accession>
<dbReference type="SMART" id="SM01052">
    <property type="entry name" value="CAP_GLY"/>
    <property type="match status" value="1"/>
</dbReference>
<dbReference type="InterPro" id="IPR051100">
    <property type="entry name" value="DnaJ_subfamily_B/C"/>
</dbReference>
<name>W2ZFI5_PHYNI</name>
<evidence type="ECO:0000313" key="5">
    <source>
        <dbReference type="Proteomes" id="UP000018948"/>
    </source>
</evidence>
<dbReference type="PANTHER" id="PTHR43908:SF3">
    <property type="entry name" value="AT29763P-RELATED"/>
    <property type="match status" value="1"/>
</dbReference>
<reference evidence="4 5" key="1">
    <citation type="submission" date="2013-11" db="EMBL/GenBank/DDBJ databases">
        <title>The Genome Sequence of Phytophthora parasitica P10297.</title>
        <authorList>
            <consortium name="The Broad Institute Genomics Platform"/>
            <person name="Russ C."/>
            <person name="Tyler B."/>
            <person name="Panabieres F."/>
            <person name="Shan W."/>
            <person name="Tripathy S."/>
            <person name="Grunwald N."/>
            <person name="Machado M."/>
            <person name="Johnson C.S."/>
            <person name="Walker B."/>
            <person name="Young S.K."/>
            <person name="Zeng Q."/>
            <person name="Gargeya S."/>
            <person name="Fitzgerald M."/>
            <person name="Haas B."/>
            <person name="Abouelleil A."/>
            <person name="Allen A.W."/>
            <person name="Alvarado L."/>
            <person name="Arachchi H.M."/>
            <person name="Berlin A.M."/>
            <person name="Chapman S.B."/>
            <person name="Gainer-Dewar J."/>
            <person name="Goldberg J."/>
            <person name="Griggs A."/>
            <person name="Gujja S."/>
            <person name="Hansen M."/>
            <person name="Howarth C."/>
            <person name="Imamovic A."/>
            <person name="Ireland A."/>
            <person name="Larimer J."/>
            <person name="McCowan C."/>
            <person name="Murphy C."/>
            <person name="Pearson M."/>
            <person name="Poon T.W."/>
            <person name="Priest M."/>
            <person name="Roberts A."/>
            <person name="Saif S."/>
            <person name="Shea T."/>
            <person name="Sisk P."/>
            <person name="Sykes S."/>
            <person name="Wortman J."/>
            <person name="Nusbaum C."/>
            <person name="Birren B."/>
        </authorList>
    </citation>
    <scope>NUCLEOTIDE SEQUENCE [LARGE SCALE GENOMIC DNA]</scope>
    <source>
        <strain evidence="4 5">P10297</strain>
    </source>
</reference>
<dbReference type="Proteomes" id="UP000018948">
    <property type="component" value="Unassembled WGS sequence"/>
</dbReference>
<dbReference type="GO" id="GO:0071218">
    <property type="term" value="P:cellular response to misfolded protein"/>
    <property type="evidence" value="ECO:0007669"/>
    <property type="project" value="TreeGrafter"/>
</dbReference>
<dbReference type="InterPro" id="IPR036869">
    <property type="entry name" value="J_dom_sf"/>
</dbReference>
<feature type="region of interest" description="Disordered" evidence="1">
    <location>
        <begin position="111"/>
        <end position="148"/>
    </location>
</feature>
<dbReference type="SUPFAM" id="SSF74924">
    <property type="entry name" value="Cap-Gly domain"/>
    <property type="match status" value="1"/>
</dbReference>